<dbReference type="Gene3D" id="1.10.287.110">
    <property type="entry name" value="DnaJ domain"/>
    <property type="match status" value="1"/>
</dbReference>
<dbReference type="InterPro" id="IPR004640">
    <property type="entry name" value="HscB"/>
</dbReference>
<sequence length="169" mass="19343">MFLRIGRSSWTVLLSRCLGTGGLSVPKAIRNVNLTAPKRRELSCYPNEVFLLRNCSTSPAKMNCWNCKQLLEDVPAFFCKSCKVIQPPEEGASYFKILDCDYTFSLDAQKLQRRYLQLQRSLHPDNSTQEATSQVQMYHANVLWQEDRCLYCCCSPSFATQTKIVLIVD</sequence>
<name>A0A437CYP4_ORYJA</name>
<keyword evidence="3" id="KW-1185">Reference proteome</keyword>
<dbReference type="GO" id="GO:0051087">
    <property type="term" value="F:protein-folding chaperone binding"/>
    <property type="evidence" value="ECO:0007669"/>
    <property type="project" value="InterPro"/>
</dbReference>
<dbReference type="InterPro" id="IPR036869">
    <property type="entry name" value="J_dom_sf"/>
</dbReference>
<dbReference type="Proteomes" id="UP000283210">
    <property type="component" value="Chromosome 9"/>
</dbReference>
<dbReference type="SUPFAM" id="SSF46565">
    <property type="entry name" value="Chaperone J-domain"/>
    <property type="match status" value="1"/>
</dbReference>
<evidence type="ECO:0008006" key="4">
    <source>
        <dbReference type="Google" id="ProtNLM"/>
    </source>
</evidence>
<reference evidence="2 3" key="1">
    <citation type="submission" date="2018-11" db="EMBL/GenBank/DDBJ databases">
        <authorList>
            <person name="Lopez-Roques C."/>
            <person name="Donnadieu C."/>
            <person name="Bouchez O."/>
            <person name="Klopp C."/>
            <person name="Cabau C."/>
            <person name="Zahm M."/>
        </authorList>
    </citation>
    <scope>NUCLEOTIDE SEQUENCE [LARGE SCALE GENOMIC DNA]</scope>
    <source>
        <strain evidence="2">RS831</strain>
        <tissue evidence="2">Whole body</tissue>
    </source>
</reference>
<feature type="chain" id="PRO_5019557433" description="J domain-containing protein" evidence="1">
    <location>
        <begin position="23"/>
        <end position="169"/>
    </location>
</feature>
<dbReference type="GO" id="GO:0005739">
    <property type="term" value="C:mitochondrion"/>
    <property type="evidence" value="ECO:0007669"/>
    <property type="project" value="TreeGrafter"/>
</dbReference>
<organism evidence="2 3">
    <name type="scientific">Oryzias javanicus</name>
    <name type="common">Javanese ricefish</name>
    <name type="synonym">Aplocheilus javanicus</name>
    <dbReference type="NCBI Taxonomy" id="123683"/>
    <lineage>
        <taxon>Eukaryota</taxon>
        <taxon>Metazoa</taxon>
        <taxon>Chordata</taxon>
        <taxon>Craniata</taxon>
        <taxon>Vertebrata</taxon>
        <taxon>Euteleostomi</taxon>
        <taxon>Actinopterygii</taxon>
        <taxon>Neopterygii</taxon>
        <taxon>Teleostei</taxon>
        <taxon>Neoteleostei</taxon>
        <taxon>Acanthomorphata</taxon>
        <taxon>Ovalentaria</taxon>
        <taxon>Atherinomorphae</taxon>
        <taxon>Beloniformes</taxon>
        <taxon>Adrianichthyidae</taxon>
        <taxon>Oryziinae</taxon>
        <taxon>Oryzias</taxon>
    </lineage>
</organism>
<dbReference type="PANTHER" id="PTHR14021:SF15">
    <property type="entry name" value="IRON-SULFUR CLUSTER CO-CHAPERONE PROTEIN HSCB"/>
    <property type="match status" value="1"/>
</dbReference>
<reference evidence="2 3" key="2">
    <citation type="submission" date="2019-01" db="EMBL/GenBank/DDBJ databases">
        <title>A chromosome length genome reference of the Java medaka (oryzias javanicus).</title>
        <authorList>
            <person name="Herpin A."/>
            <person name="Takehana Y."/>
            <person name="Naruse K."/>
            <person name="Ansai S."/>
            <person name="Kawaguchi M."/>
        </authorList>
    </citation>
    <scope>NUCLEOTIDE SEQUENCE [LARGE SCALE GENOMIC DNA]</scope>
    <source>
        <strain evidence="2">RS831</strain>
        <tissue evidence="2">Whole body</tissue>
    </source>
</reference>
<dbReference type="PANTHER" id="PTHR14021">
    <property type="entry name" value="IRON-SULFUR CLUSTER CO-CHAPERONE PROTEIN HSCB"/>
    <property type="match status" value="1"/>
</dbReference>
<evidence type="ECO:0000313" key="2">
    <source>
        <dbReference type="EMBL" id="RVE67843.1"/>
    </source>
</evidence>
<dbReference type="GO" id="GO:0001671">
    <property type="term" value="F:ATPase activator activity"/>
    <property type="evidence" value="ECO:0007669"/>
    <property type="project" value="InterPro"/>
</dbReference>
<keyword evidence="1" id="KW-0732">Signal</keyword>
<protein>
    <recommendedName>
        <fullName evidence="4">J domain-containing protein</fullName>
    </recommendedName>
</protein>
<dbReference type="GO" id="GO:0044571">
    <property type="term" value="P:[2Fe-2S] cluster assembly"/>
    <property type="evidence" value="ECO:0007669"/>
    <property type="project" value="InterPro"/>
</dbReference>
<evidence type="ECO:0000256" key="1">
    <source>
        <dbReference type="SAM" id="SignalP"/>
    </source>
</evidence>
<feature type="signal peptide" evidence="1">
    <location>
        <begin position="1"/>
        <end position="22"/>
    </location>
</feature>
<dbReference type="AlphaFoldDB" id="A0A437CYP4"/>
<evidence type="ECO:0000313" key="3">
    <source>
        <dbReference type="Proteomes" id="UP000283210"/>
    </source>
</evidence>
<proteinExistence type="predicted"/>
<dbReference type="EMBL" id="CM012445">
    <property type="protein sequence ID" value="RVE67843.1"/>
    <property type="molecule type" value="Genomic_DNA"/>
</dbReference>
<accession>A0A437CYP4</accession>
<gene>
    <name evidence="2" type="ORF">OJAV_G00085840</name>
</gene>